<evidence type="ECO:0000256" key="11">
    <source>
        <dbReference type="ARBA" id="ARBA00032010"/>
    </source>
</evidence>
<feature type="domain" description="Mediator complex subunit Med12" evidence="13">
    <location>
        <begin position="255"/>
        <end position="318"/>
    </location>
</feature>
<dbReference type="InterPro" id="IPR019035">
    <property type="entry name" value="Mediator_Med12"/>
</dbReference>
<comment type="subunit">
    <text evidence="3">Component of the SRB8-11 complex, which itself associates with the Mediator complex.</text>
</comment>
<keyword evidence="5" id="KW-0678">Repressor</keyword>
<evidence type="ECO:0000256" key="7">
    <source>
        <dbReference type="ARBA" id="ARBA00023159"/>
    </source>
</evidence>
<comment type="similarity">
    <text evidence="2">Belongs to the Mediator complex subunit 12 family.</text>
</comment>
<comment type="caution">
    <text evidence="14">The sequence shown here is derived from an EMBL/GenBank/DDBJ whole genome shotgun (WGS) entry which is preliminary data.</text>
</comment>
<evidence type="ECO:0000256" key="2">
    <source>
        <dbReference type="ARBA" id="ARBA00010289"/>
    </source>
</evidence>
<keyword evidence="9" id="KW-0539">Nucleus</keyword>
<name>A0A2S4PNT9_9PEZI</name>
<comment type="function">
    <text evidence="10">Component of the SRB8-11 complex. The SRB8-11 complex is a regulatory module of the Mediator complex which is itself involved in regulation of basal and activated RNA polymerase II-dependent transcription. The SRB8-11 complex may be involved in the transcriptional repression of a subset of genes regulated by Mediator. It may inhibit the association of the Mediator complex with RNA polymerase II to form the holoenzyme complex.</text>
</comment>
<comment type="subcellular location">
    <subcellularLocation>
        <location evidence="1">Nucleus</location>
    </subcellularLocation>
</comment>
<keyword evidence="7" id="KW-0010">Activator</keyword>
<evidence type="ECO:0000256" key="1">
    <source>
        <dbReference type="ARBA" id="ARBA00004123"/>
    </source>
</evidence>
<feature type="non-terminal residue" evidence="14">
    <location>
        <position position="942"/>
    </location>
</feature>
<dbReference type="GO" id="GO:0003712">
    <property type="term" value="F:transcription coregulator activity"/>
    <property type="evidence" value="ECO:0007669"/>
    <property type="project" value="InterPro"/>
</dbReference>
<evidence type="ECO:0000256" key="4">
    <source>
        <dbReference type="ARBA" id="ARBA00019622"/>
    </source>
</evidence>
<dbReference type="STRING" id="225359.A0A2S4PNT9"/>
<dbReference type="GO" id="GO:0006357">
    <property type="term" value="P:regulation of transcription by RNA polymerase II"/>
    <property type="evidence" value="ECO:0007669"/>
    <property type="project" value="InterPro"/>
</dbReference>
<evidence type="ECO:0000256" key="10">
    <source>
        <dbReference type="ARBA" id="ARBA00025661"/>
    </source>
</evidence>
<dbReference type="InterPro" id="IPR057344">
    <property type="entry name" value="ARM_SRB8"/>
</dbReference>
<evidence type="ECO:0000256" key="12">
    <source>
        <dbReference type="SAM" id="MobiDB-lite"/>
    </source>
</evidence>
<keyword evidence="8" id="KW-0804">Transcription</keyword>
<evidence type="ECO:0000313" key="14">
    <source>
        <dbReference type="EMBL" id="POS83682.1"/>
    </source>
</evidence>
<dbReference type="EMBL" id="PEDP01001420">
    <property type="protein sequence ID" value="POS83682.1"/>
    <property type="molecule type" value="Genomic_DNA"/>
</dbReference>
<evidence type="ECO:0000256" key="3">
    <source>
        <dbReference type="ARBA" id="ARBA00011629"/>
    </source>
</evidence>
<accession>A0A2S4PNT9</accession>
<dbReference type="Pfam" id="PF09497">
    <property type="entry name" value="Med12"/>
    <property type="match status" value="1"/>
</dbReference>
<dbReference type="Pfam" id="PF25326">
    <property type="entry name" value="ARM_SRB8"/>
    <property type="match status" value="1"/>
</dbReference>
<evidence type="ECO:0000256" key="8">
    <source>
        <dbReference type="ARBA" id="ARBA00023163"/>
    </source>
</evidence>
<evidence type="ECO:0000259" key="13">
    <source>
        <dbReference type="SMART" id="SM01281"/>
    </source>
</evidence>
<dbReference type="GO" id="GO:0016592">
    <property type="term" value="C:mediator complex"/>
    <property type="evidence" value="ECO:0007669"/>
    <property type="project" value="InterPro"/>
</dbReference>
<evidence type="ECO:0000256" key="5">
    <source>
        <dbReference type="ARBA" id="ARBA00022491"/>
    </source>
</evidence>
<feature type="compositionally biased region" description="Polar residues" evidence="12">
    <location>
        <begin position="19"/>
        <end position="31"/>
    </location>
</feature>
<evidence type="ECO:0000313" key="15">
    <source>
        <dbReference type="Proteomes" id="UP000237438"/>
    </source>
</evidence>
<dbReference type="Proteomes" id="UP000237438">
    <property type="component" value="Unassembled WGS sequence"/>
</dbReference>
<dbReference type="SMART" id="SM01281">
    <property type="entry name" value="Med12"/>
    <property type="match status" value="1"/>
</dbReference>
<keyword evidence="15" id="KW-1185">Reference proteome</keyword>
<dbReference type="OrthoDB" id="20828at2759"/>
<keyword evidence="6" id="KW-0805">Transcription regulation</keyword>
<evidence type="ECO:0000256" key="6">
    <source>
        <dbReference type="ARBA" id="ARBA00023015"/>
    </source>
</evidence>
<organism evidence="14 15">
    <name type="scientific">Erysiphe pulchra</name>
    <dbReference type="NCBI Taxonomy" id="225359"/>
    <lineage>
        <taxon>Eukaryota</taxon>
        <taxon>Fungi</taxon>
        <taxon>Dikarya</taxon>
        <taxon>Ascomycota</taxon>
        <taxon>Pezizomycotina</taxon>
        <taxon>Leotiomycetes</taxon>
        <taxon>Erysiphales</taxon>
        <taxon>Erysiphaceae</taxon>
        <taxon>Erysiphe</taxon>
    </lineage>
</organism>
<feature type="region of interest" description="Disordered" evidence="12">
    <location>
        <begin position="68"/>
        <end position="100"/>
    </location>
</feature>
<reference evidence="14 15" key="1">
    <citation type="submission" date="2017-10" db="EMBL/GenBank/DDBJ databases">
        <title>Development of genomic resources for the powdery mildew, Erysiphe pulchra.</title>
        <authorList>
            <person name="Wadl P.A."/>
            <person name="Mack B.M."/>
            <person name="Moore G."/>
            <person name="Beltz S.B."/>
        </authorList>
    </citation>
    <scope>NUCLEOTIDE SEQUENCE [LARGE SCALE GENOMIC DNA]</scope>
    <source>
        <strain evidence="14">Cflorida</strain>
    </source>
</reference>
<feature type="region of interest" description="Disordered" evidence="12">
    <location>
        <begin position="1"/>
        <end position="51"/>
    </location>
</feature>
<dbReference type="PANTHER" id="PTHR46567">
    <property type="entry name" value="MEDIATOR OF RNA POLYMERASE II TRANSCRIPTION SUBUNIT 12"/>
    <property type="match status" value="1"/>
</dbReference>
<feature type="compositionally biased region" description="Low complexity" evidence="12">
    <location>
        <begin position="71"/>
        <end position="83"/>
    </location>
</feature>
<dbReference type="PANTHER" id="PTHR46567:SF1">
    <property type="entry name" value="MEDIATOR OF RNA POLYMERASE II TRANSCRIPTION SUBUNIT 12"/>
    <property type="match status" value="1"/>
</dbReference>
<protein>
    <recommendedName>
        <fullName evidence="4">Mediator of RNA polymerase II transcription subunit 12</fullName>
    </recommendedName>
    <alternativeName>
        <fullName evidence="11">Mediator complex subunit 12</fullName>
    </alternativeName>
</protein>
<sequence length="942" mass="106190">MSPQRPPSRIQRPLPPYWTLSQQRAASSPTRRGNGDYIHLTSDGDSRPKLPISLPKLEISATASPKIAMQTSLKSSTSSVESTSRGKASLQPRGQPRSHQCIPNIISPEALDTVDNIHNDISTKEISMPMPVRPKKYCASIPKIFPRGVTCSVKKDPRPRPYLPEVPPLAPHFSPIGNTDFFPWLGSHPEDQFSEPIIRQGYYDKSQITQNEIGSARSLIFPALKHKSGLQILSSVFTNILVQRRAHGQITSSSTFKPPPRVTVTDTKREIWLKDLANPTSSLRRLSRSIPHGIRGKVLLEQSLVKNIPIERAVWLAKCVGANELRSFRRKGVSGTSAMGGETKWIRDFTICVEQFLENIIGACGGPDFKAKINYAIRLSTHFHAEFLLDREHYMDWLVMSLENTNQARLPIWLLIIQIYWKDLLQCRKYGCRLSSTLLNQLAETLDNPDSDLLSPLSKRLKLLIKDLILNKHDNFIAPKIWMKFKSLVYSHLGSDDEQVKLNIKFIDKRNSRLVPLDVSTKDNSEKKLIQILDQSLITPYSSSLAKEAWDFSENKRFLVNKVLDWSTSTYRLGKTKVYVAIRLLKAWSQNGISVTESILNFLDSKSCEIGRNKSDLYHIISELARSGHFSSSKYFQWLIARGGIKGSDSLNKDGPCVSRLLAELPTANLSQSLKETRLNLLKRANFSTEIEHNCMKRCLSILQRDLTIMNDNIHIPLNQNRTLTDESKNLLLGTSRTIKSDIGSWLRDKFCHPVTQTTTSTINYWENSISKCEKFVITSCNFTTVRGILEETGDFSMLADILKTVSKTCDVDILASCADTLSLNLEIFAAIGALREIYNILLSRSRTFIDESSPILGNFLSSLFDLSLRLEDQKLTADELGQEILCNFKKSGIDACSPISDHMTSAESIEVLFCDEIEKYLATGNNLDQKGIERLFQIIIS</sequence>
<dbReference type="AlphaFoldDB" id="A0A2S4PNT9"/>
<evidence type="ECO:0000256" key="9">
    <source>
        <dbReference type="ARBA" id="ARBA00023242"/>
    </source>
</evidence>
<gene>
    <name evidence="14" type="ORF">EPUL_003197</name>
</gene>
<proteinExistence type="inferred from homology"/>